<dbReference type="Pfam" id="PF20658">
    <property type="entry name" value="MSG_insertion"/>
    <property type="match status" value="1"/>
</dbReference>
<accession>A0ABS9I9F1</accession>
<feature type="binding site" evidence="10">
    <location>
        <position position="429"/>
    </location>
    <ligand>
        <name>Mg(2+)</name>
        <dbReference type="ChEBI" id="CHEBI:18420"/>
    </ligand>
</feature>
<feature type="binding site" evidence="10">
    <location>
        <position position="538"/>
    </location>
    <ligand>
        <name>acetyl-CoA</name>
        <dbReference type="ChEBI" id="CHEBI:57288"/>
    </ligand>
</feature>
<dbReference type="InterPro" id="IPR048356">
    <property type="entry name" value="MS_N"/>
</dbReference>
<protein>
    <recommendedName>
        <fullName evidence="10 11">Malate synthase G</fullName>
        <ecNumber evidence="10 11">2.3.3.9</ecNumber>
    </recommendedName>
</protein>
<feature type="active site" description="Proton donor" evidence="10">
    <location>
        <position position="633"/>
    </location>
</feature>
<evidence type="ECO:0000259" key="16">
    <source>
        <dbReference type="Pfam" id="PF20659"/>
    </source>
</evidence>
<keyword evidence="17" id="KW-0012">Acyltransferase</keyword>
<dbReference type="Gene3D" id="3.20.20.360">
    <property type="entry name" value="Malate synthase, domain 3"/>
    <property type="match status" value="2"/>
</dbReference>
<evidence type="ECO:0000256" key="1">
    <source>
        <dbReference type="ARBA" id="ARBA00001946"/>
    </source>
</evidence>
<comment type="similarity">
    <text evidence="10 12">Belongs to the malate synthase family. GlcB subfamily.</text>
</comment>
<gene>
    <name evidence="10" type="primary">glcB</name>
    <name evidence="17" type="ORF">L4G47_19490</name>
</gene>
<keyword evidence="6 10" id="KW-0479">Metal-binding</keyword>
<evidence type="ECO:0000256" key="12">
    <source>
        <dbReference type="RuleBase" id="RU003572"/>
    </source>
</evidence>
<feature type="domain" description="Malate synthase N-terminal" evidence="14">
    <location>
        <begin position="16"/>
        <end position="77"/>
    </location>
</feature>
<dbReference type="InterPro" id="IPR001465">
    <property type="entry name" value="Malate_synthase_TIM"/>
</dbReference>
<evidence type="ECO:0000259" key="13">
    <source>
        <dbReference type="Pfam" id="PF01274"/>
    </source>
</evidence>
<feature type="binding site" evidence="10">
    <location>
        <position position="457"/>
    </location>
    <ligand>
        <name>Mg(2+)</name>
        <dbReference type="ChEBI" id="CHEBI:18420"/>
    </ligand>
</feature>
<dbReference type="InterPro" id="IPR044856">
    <property type="entry name" value="Malate_synth_C_sf"/>
</dbReference>
<evidence type="ECO:0000256" key="3">
    <source>
        <dbReference type="ARBA" id="ARBA00022490"/>
    </source>
</evidence>
<dbReference type="InterPro" id="IPR048355">
    <property type="entry name" value="MS_C"/>
</dbReference>
<name>A0ABS9I9F1_9PSED</name>
<sequence length="725" mass="79436">MTEFVNCHNLKVAANLKRFVDEEVIPGTGLTPELFWADFDSLVHDLAPVNRELLKERDRLQAQLDKWHKSNPGPVTDMPAYIAFLDSIGYLKQVPAQVQVSTNKVDIEVSEQAGPQLVVPAANARYALNAANARWGSLYDALYGTDAISSANGAEIKAGYNPLRGEKVIAFARALLDEAAPLASGSHVGAKAYAVDSGELLVTLADGSPSRLAQPEKYIGYQGEPRQPNAILLKNNGLHIEIQIDPASPIGGTDPAGIKDLLLEAALSTIIDCEDSVAAVDAEDKLVIYRNWLGLMKGDLTEALVKNGKTITRRLNADRQYTAADGSAITLHGRSLLFIRNVGHLMTNPAIFYDGNKEIPEGILDGVLTSLIALHDLHNRTNSRAGSVYIVKPKMHGPDEVAFANTLFSRIEDVLKIPRNTLKMGIMDEERRTSVNLKACIEAASSRVAFINTGFLDRTGDEMHSSMEAGPMLRKGDMKATPWIKAYERNNVLVGLACGLRGRAQIGKGMWAMPDLMADMLEQKIGHPKSGATTAWVPSPTAATLHALHYHKVDVKAVQQELEQVDLDSISEDILLDLLSIPVVEKAEWSEDQIREEVENNAQGLLGYVVRWVEQGVGCSKVPDIHNVGLMEDRATLRISSQHIANWLRHGVVNEDYVKDTLKRMAKVVDRQNAGDAAYTPMAGNFEKSVAFQAASALVFKGREQPSGYTEPLLHEFRLAFKKEH</sequence>
<proteinExistence type="inferred from homology"/>
<comment type="function">
    <text evidence="10">Involved in the glycolate utilization. Catalyzes the condensation and subsequent hydrolysis of acetyl-coenzyme A (acetyl-CoA) and glyoxylate to form malate and CoA.</text>
</comment>
<keyword evidence="2 10" id="KW-0329">Glyoxylate bypass</keyword>
<comment type="catalytic activity">
    <reaction evidence="9 10 12">
        <text>glyoxylate + acetyl-CoA + H2O = (S)-malate + CoA + H(+)</text>
        <dbReference type="Rhea" id="RHEA:18181"/>
        <dbReference type="ChEBI" id="CHEBI:15377"/>
        <dbReference type="ChEBI" id="CHEBI:15378"/>
        <dbReference type="ChEBI" id="CHEBI:15589"/>
        <dbReference type="ChEBI" id="CHEBI:36655"/>
        <dbReference type="ChEBI" id="CHEBI:57287"/>
        <dbReference type="ChEBI" id="CHEBI:57288"/>
        <dbReference type="EC" id="2.3.3.9"/>
    </reaction>
</comment>
<feature type="domain" description="Malate synthase C-terminal" evidence="16">
    <location>
        <begin position="593"/>
        <end position="690"/>
    </location>
</feature>
<evidence type="ECO:0000256" key="4">
    <source>
        <dbReference type="ARBA" id="ARBA00022532"/>
    </source>
</evidence>
<evidence type="ECO:0000259" key="15">
    <source>
        <dbReference type="Pfam" id="PF20658"/>
    </source>
</evidence>
<dbReference type="HAMAP" id="MF_00641">
    <property type="entry name" value="Malate_synth_G"/>
    <property type="match status" value="1"/>
</dbReference>
<keyword evidence="5 10" id="KW-0808">Transferase</keyword>
<dbReference type="Pfam" id="PF01274">
    <property type="entry name" value="MS_TIM-barrel"/>
    <property type="match status" value="1"/>
</dbReference>
<dbReference type="InterPro" id="IPR048357">
    <property type="entry name" value="MSG_insertion"/>
</dbReference>
<keyword evidence="4 10" id="KW-0816">Tricarboxylic acid cycle</keyword>
<comment type="subunit">
    <text evidence="10">Monomer.</text>
</comment>
<feature type="active site" description="Proton acceptor" evidence="10">
    <location>
        <position position="340"/>
    </location>
</feature>
<dbReference type="InterPro" id="IPR011076">
    <property type="entry name" value="Malate_synth_sf"/>
</dbReference>
<evidence type="ECO:0000313" key="18">
    <source>
        <dbReference type="Proteomes" id="UP001162905"/>
    </source>
</evidence>
<evidence type="ECO:0000256" key="5">
    <source>
        <dbReference type="ARBA" id="ARBA00022679"/>
    </source>
</evidence>
<feature type="domain" description="Malate synthase G alpha-beta insertion" evidence="15">
    <location>
        <begin position="160"/>
        <end position="235"/>
    </location>
</feature>
<evidence type="ECO:0000256" key="6">
    <source>
        <dbReference type="ARBA" id="ARBA00022723"/>
    </source>
</evidence>
<dbReference type="Gene3D" id="1.20.1220.12">
    <property type="entry name" value="Malate synthase, domain III"/>
    <property type="match status" value="1"/>
</dbReference>
<feature type="modified residue" description="Cysteine sulfenic acid (-SOH)" evidence="10">
    <location>
        <position position="619"/>
    </location>
</feature>
<dbReference type="NCBIfam" id="TIGR01345">
    <property type="entry name" value="malate_syn_G"/>
    <property type="match status" value="1"/>
</dbReference>
<evidence type="ECO:0000256" key="2">
    <source>
        <dbReference type="ARBA" id="ARBA00022435"/>
    </source>
</evidence>
<comment type="caution">
    <text evidence="17">The sequence shown here is derived from an EMBL/GenBank/DDBJ whole genome shotgun (WGS) entry which is preliminary data.</text>
</comment>
<dbReference type="GO" id="GO:0004474">
    <property type="term" value="F:malate synthase activity"/>
    <property type="evidence" value="ECO:0007669"/>
    <property type="project" value="UniProtKB-EC"/>
</dbReference>
<evidence type="ECO:0000313" key="17">
    <source>
        <dbReference type="EMBL" id="MCF7544380.1"/>
    </source>
</evidence>
<evidence type="ECO:0000256" key="7">
    <source>
        <dbReference type="ARBA" id="ARBA00022842"/>
    </source>
</evidence>
<evidence type="ECO:0000259" key="14">
    <source>
        <dbReference type="Pfam" id="PF20656"/>
    </source>
</evidence>
<dbReference type="PANTHER" id="PTHR42739">
    <property type="entry name" value="MALATE SYNTHASE G"/>
    <property type="match status" value="1"/>
</dbReference>
<comment type="cofactor">
    <cofactor evidence="1 10">
        <name>Mg(2+)</name>
        <dbReference type="ChEBI" id="CHEBI:18420"/>
    </cofactor>
</comment>
<evidence type="ECO:0000256" key="8">
    <source>
        <dbReference type="ARBA" id="ARBA00023097"/>
    </source>
</evidence>
<evidence type="ECO:0000256" key="10">
    <source>
        <dbReference type="HAMAP-Rule" id="MF_00641"/>
    </source>
</evidence>
<feature type="binding site" evidence="10">
    <location>
        <position position="276"/>
    </location>
    <ligand>
        <name>acetyl-CoA</name>
        <dbReference type="ChEBI" id="CHEBI:57288"/>
    </ligand>
</feature>
<dbReference type="Pfam" id="PF20656">
    <property type="entry name" value="MS_N"/>
    <property type="match status" value="1"/>
</dbReference>
<dbReference type="InterPro" id="IPR046363">
    <property type="entry name" value="MS_N_TIM-barrel_dom"/>
</dbReference>
<keyword evidence="7 10" id="KW-0460">Magnesium</keyword>
<keyword evidence="3 10" id="KW-0963">Cytoplasm</keyword>
<keyword evidence="18" id="KW-1185">Reference proteome</keyword>
<evidence type="ECO:0000256" key="11">
    <source>
        <dbReference type="NCBIfam" id="TIGR01345"/>
    </source>
</evidence>
<comment type="caution">
    <text evidence="10">Lacks conserved residue(s) required for the propagation of feature annotation.</text>
</comment>
<feature type="domain" description="Malate synthase TIM barrel" evidence="13">
    <location>
        <begin position="337"/>
        <end position="575"/>
    </location>
</feature>
<dbReference type="PANTHER" id="PTHR42739:SF1">
    <property type="entry name" value="MALATE SYNTHASE G"/>
    <property type="match status" value="1"/>
</dbReference>
<dbReference type="EMBL" id="JAKJXH010000022">
    <property type="protein sequence ID" value="MCF7544380.1"/>
    <property type="molecule type" value="Genomic_DNA"/>
</dbReference>
<keyword evidence="8 10" id="KW-0558">Oxidation</keyword>
<dbReference type="Pfam" id="PF20659">
    <property type="entry name" value="MS_C"/>
    <property type="match status" value="1"/>
</dbReference>
<feature type="binding site" evidence="10">
    <location>
        <begin position="454"/>
        <end position="457"/>
    </location>
    <ligand>
        <name>glyoxylate</name>
        <dbReference type="ChEBI" id="CHEBI:36655"/>
    </ligand>
</feature>
<evidence type="ECO:0000256" key="9">
    <source>
        <dbReference type="ARBA" id="ARBA00047918"/>
    </source>
</evidence>
<organism evidence="17 18">
    <name type="scientific">Pseudomonas petrae</name>
    <dbReference type="NCBI Taxonomy" id="2912190"/>
    <lineage>
        <taxon>Bacteria</taxon>
        <taxon>Pseudomonadati</taxon>
        <taxon>Pseudomonadota</taxon>
        <taxon>Gammaproteobacteria</taxon>
        <taxon>Pseudomonadales</taxon>
        <taxon>Pseudomonadaceae</taxon>
        <taxon>Pseudomonas</taxon>
    </lineage>
</organism>
<comment type="subcellular location">
    <subcellularLocation>
        <location evidence="10 12">Cytoplasm</location>
    </subcellularLocation>
</comment>
<dbReference type="RefSeq" id="WP_237253806.1">
    <property type="nucleotide sequence ID" value="NZ_JAKJXH010000022.1"/>
</dbReference>
<feature type="binding site" evidence="10">
    <location>
        <begin position="125"/>
        <end position="126"/>
    </location>
    <ligand>
        <name>acetyl-CoA</name>
        <dbReference type="ChEBI" id="CHEBI:57288"/>
    </ligand>
</feature>
<comment type="pathway">
    <text evidence="10 12">Carbohydrate metabolism; glyoxylate cycle; (S)-malate from isocitrate: step 2/2.</text>
</comment>
<feature type="binding site" evidence="10">
    <location>
        <position position="313"/>
    </location>
    <ligand>
        <name>acetyl-CoA</name>
        <dbReference type="ChEBI" id="CHEBI:57288"/>
    </ligand>
</feature>
<dbReference type="InterPro" id="IPR006253">
    <property type="entry name" value="Malate_synthG"/>
</dbReference>
<reference evidence="17" key="1">
    <citation type="submission" date="2022-01" db="EMBL/GenBank/DDBJ databases">
        <title>Pseudomonas sp. nov. isolated from Antarctic regolith.</title>
        <authorList>
            <person name="Novakova D."/>
            <person name="Sedlar K."/>
        </authorList>
    </citation>
    <scope>NUCLEOTIDE SEQUENCE</scope>
    <source>
        <strain evidence="17">P2647</strain>
    </source>
</reference>
<feature type="binding site" evidence="10">
    <location>
        <position position="118"/>
    </location>
    <ligand>
        <name>acetyl-CoA</name>
        <dbReference type="ChEBI" id="CHEBI:57288"/>
    </ligand>
</feature>
<dbReference type="EC" id="2.3.3.9" evidence="10 11"/>
<feature type="binding site" evidence="10">
    <location>
        <position position="340"/>
    </location>
    <ligand>
        <name>glyoxylate</name>
        <dbReference type="ChEBI" id="CHEBI:36655"/>
    </ligand>
</feature>
<dbReference type="Proteomes" id="UP001162905">
    <property type="component" value="Unassembled WGS sequence"/>
</dbReference>
<dbReference type="NCBIfam" id="NF002825">
    <property type="entry name" value="PRK02999.1"/>
    <property type="match status" value="1"/>
</dbReference>
<feature type="binding site" evidence="10">
    <location>
        <position position="429"/>
    </location>
    <ligand>
        <name>glyoxylate</name>
        <dbReference type="ChEBI" id="CHEBI:36655"/>
    </ligand>
</feature>
<dbReference type="SUPFAM" id="SSF51645">
    <property type="entry name" value="Malate synthase G"/>
    <property type="match status" value="1"/>
</dbReference>